<organism evidence="1">
    <name type="scientific">marine sediment metagenome</name>
    <dbReference type="NCBI Taxonomy" id="412755"/>
    <lineage>
        <taxon>unclassified sequences</taxon>
        <taxon>metagenomes</taxon>
        <taxon>ecological metagenomes</taxon>
    </lineage>
</organism>
<dbReference type="AlphaFoldDB" id="A0A0F9SXS0"/>
<gene>
    <name evidence="1" type="ORF">LCGC14_0797790</name>
</gene>
<comment type="caution">
    <text evidence="1">The sequence shown here is derived from an EMBL/GenBank/DDBJ whole genome shotgun (WGS) entry which is preliminary data.</text>
</comment>
<name>A0A0F9SXS0_9ZZZZ</name>
<evidence type="ECO:0000313" key="1">
    <source>
        <dbReference type="EMBL" id="KKN34018.1"/>
    </source>
</evidence>
<reference evidence="1" key="1">
    <citation type="journal article" date="2015" name="Nature">
        <title>Complex archaea that bridge the gap between prokaryotes and eukaryotes.</title>
        <authorList>
            <person name="Spang A."/>
            <person name="Saw J.H."/>
            <person name="Jorgensen S.L."/>
            <person name="Zaremba-Niedzwiedzka K."/>
            <person name="Martijn J."/>
            <person name="Lind A.E."/>
            <person name="van Eijk R."/>
            <person name="Schleper C."/>
            <person name="Guy L."/>
            <person name="Ettema T.J."/>
        </authorList>
    </citation>
    <scope>NUCLEOTIDE SEQUENCE</scope>
</reference>
<dbReference type="EMBL" id="LAZR01002134">
    <property type="protein sequence ID" value="KKN34018.1"/>
    <property type="molecule type" value="Genomic_DNA"/>
</dbReference>
<sequence length="153" mass="17719">MVEVEIPFIPAVYEKPKNENGLPPSIAKVEPKKRSGYHLCDPYWARKEFKWLFKNKSKKVQEDFMNVIVSSCATGVGKGSHISAKMPKVKRPMNGWNCYLRWCKDQTVENEQLDFATCMKSSDKYEGSLGWKIRQEEYNGKEESWKKKATEGC</sequence>
<accession>A0A0F9SXS0</accession>
<proteinExistence type="predicted"/>
<protein>
    <submittedName>
        <fullName evidence="1">Uncharacterized protein</fullName>
    </submittedName>
</protein>